<accession>A0ABS4D452</accession>
<evidence type="ECO:0000256" key="3">
    <source>
        <dbReference type="ARBA" id="ARBA00023163"/>
    </source>
</evidence>
<dbReference type="InterPro" id="IPR011990">
    <property type="entry name" value="TPR-like_helical_dom_sf"/>
</dbReference>
<dbReference type="CDD" id="cd06170">
    <property type="entry name" value="LuxR_C_like"/>
    <property type="match status" value="1"/>
</dbReference>
<evidence type="ECO:0000259" key="4">
    <source>
        <dbReference type="PROSITE" id="PS50043"/>
    </source>
</evidence>
<dbReference type="Pfam" id="PF17874">
    <property type="entry name" value="TPR_MalT"/>
    <property type="match status" value="1"/>
</dbReference>
<dbReference type="PANTHER" id="PTHR44688:SF16">
    <property type="entry name" value="DNA-BINDING TRANSCRIPTIONAL ACTIVATOR DEVR_DOSR"/>
    <property type="match status" value="1"/>
</dbReference>
<dbReference type="Pfam" id="PF00196">
    <property type="entry name" value="GerE"/>
    <property type="match status" value="1"/>
</dbReference>
<dbReference type="Gene3D" id="1.10.10.10">
    <property type="entry name" value="Winged helix-like DNA-binding domain superfamily/Winged helix DNA-binding domain"/>
    <property type="match status" value="1"/>
</dbReference>
<dbReference type="RefSeq" id="WP_135475653.1">
    <property type="nucleotide sequence ID" value="NZ_SIJK02000001.1"/>
</dbReference>
<comment type="caution">
    <text evidence="5">The sequence shown here is derived from an EMBL/GenBank/DDBJ whole genome shotgun (WGS) entry which is preliminary data.</text>
</comment>
<dbReference type="InterPro" id="IPR036388">
    <property type="entry name" value="WH-like_DNA-bd_sf"/>
</dbReference>
<evidence type="ECO:0000256" key="2">
    <source>
        <dbReference type="ARBA" id="ARBA00023125"/>
    </source>
</evidence>
<keyword evidence="6" id="KW-1185">Reference proteome</keyword>
<dbReference type="Gene3D" id="1.25.40.10">
    <property type="entry name" value="Tetratricopeptide repeat domain"/>
    <property type="match status" value="1"/>
</dbReference>
<dbReference type="Pfam" id="PF25873">
    <property type="entry name" value="WHD_MalT"/>
    <property type="match status" value="1"/>
</dbReference>
<reference evidence="5 6" key="1">
    <citation type="submission" date="2021-03" db="EMBL/GenBank/DDBJ databases">
        <authorList>
            <person name="Grouzdev D.S."/>
        </authorList>
    </citation>
    <scope>NUCLEOTIDE SEQUENCE [LARGE SCALE GENOMIC DNA]</scope>
    <source>
        <strain evidence="5 6">M50-1</strain>
    </source>
</reference>
<dbReference type="InterPro" id="IPR027417">
    <property type="entry name" value="P-loop_NTPase"/>
</dbReference>
<dbReference type="InterPro" id="IPR059106">
    <property type="entry name" value="WHD_MalT"/>
</dbReference>
<protein>
    <recommendedName>
        <fullName evidence="4">HTH luxR-type domain-containing protein</fullName>
    </recommendedName>
</protein>
<keyword evidence="2" id="KW-0238">DNA-binding</keyword>
<dbReference type="Gene3D" id="3.40.50.300">
    <property type="entry name" value="P-loop containing nucleotide triphosphate hydrolases"/>
    <property type="match status" value="1"/>
</dbReference>
<dbReference type="InterPro" id="IPR016032">
    <property type="entry name" value="Sig_transdc_resp-reg_C-effctor"/>
</dbReference>
<dbReference type="PANTHER" id="PTHR44688">
    <property type="entry name" value="DNA-BINDING TRANSCRIPTIONAL ACTIVATOR DEVR_DOSR"/>
    <property type="match status" value="1"/>
</dbReference>
<dbReference type="InterPro" id="IPR000792">
    <property type="entry name" value="Tscrpt_reg_LuxR_C"/>
</dbReference>
<keyword evidence="1" id="KW-0805">Transcription regulation</keyword>
<dbReference type="SMART" id="SM00421">
    <property type="entry name" value="HTH_LUXR"/>
    <property type="match status" value="1"/>
</dbReference>
<evidence type="ECO:0000313" key="6">
    <source>
        <dbReference type="Proteomes" id="UP001193081"/>
    </source>
</evidence>
<feature type="domain" description="HTH luxR-type" evidence="4">
    <location>
        <begin position="863"/>
        <end position="928"/>
    </location>
</feature>
<dbReference type="SUPFAM" id="SSF46894">
    <property type="entry name" value="C-terminal effector domain of the bipartite response regulators"/>
    <property type="match status" value="1"/>
</dbReference>
<dbReference type="PRINTS" id="PR00038">
    <property type="entry name" value="HTHLUXR"/>
</dbReference>
<organism evidence="5 6">
    <name type="scientific">Candidatus Chloroploca mongolica</name>
    <dbReference type="NCBI Taxonomy" id="2528176"/>
    <lineage>
        <taxon>Bacteria</taxon>
        <taxon>Bacillati</taxon>
        <taxon>Chloroflexota</taxon>
        <taxon>Chloroflexia</taxon>
        <taxon>Chloroflexales</taxon>
        <taxon>Chloroflexineae</taxon>
        <taxon>Oscillochloridaceae</taxon>
        <taxon>Candidatus Chloroploca</taxon>
    </lineage>
</organism>
<evidence type="ECO:0000313" key="5">
    <source>
        <dbReference type="EMBL" id="MBP1464204.1"/>
    </source>
</evidence>
<name>A0ABS4D452_9CHLR</name>
<dbReference type="SUPFAM" id="SSF52540">
    <property type="entry name" value="P-loop containing nucleoside triphosphate hydrolases"/>
    <property type="match status" value="1"/>
</dbReference>
<proteinExistence type="predicted"/>
<gene>
    <name evidence="5" type="ORF">EYB53_000650</name>
</gene>
<keyword evidence="3" id="KW-0804">Transcription</keyword>
<dbReference type="InterPro" id="IPR041617">
    <property type="entry name" value="TPR_MalT"/>
</dbReference>
<dbReference type="PROSITE" id="PS50043">
    <property type="entry name" value="HTH_LUXR_2"/>
    <property type="match status" value="1"/>
</dbReference>
<dbReference type="EMBL" id="SIJK02000001">
    <property type="protein sequence ID" value="MBP1464204.1"/>
    <property type="molecule type" value="Genomic_DNA"/>
</dbReference>
<dbReference type="Proteomes" id="UP001193081">
    <property type="component" value="Unassembled WGS sequence"/>
</dbReference>
<sequence>MTYALPLLVPTKLMLPQLRDTLVPRTDLLARLGPHPSTRLTLVVAPAGFGKSTFVAQWLTCGSSQQPGVAWVTLDEHDQDGFHFLAYLTGAVTRVLSDACTTTVALLKTSAPPLYVLLHALLVDLSEIPGPLTLVLDDYHMITSEAVHQSVAYLVRNLPPRCSVVLISRTDPPLPLGRLYAEHQVTDIRADDLRFTEAEAGAFLVKMTGHMPSHQALNLVLQQTEGWAIALHMAALSQFERTGYDRLPVKANRQIAEYLADEVLAQQTDEVQQILLRLALPSRFCAGLATTLARCTLADDSRPADQPAEHTAQGQTLLAGKQASTADPGHLWMAEQIEQLVQANLFLAPLDHEQRWYRFHPLFRDLLLRRLHLASGEDGVRALHRQAAHWFARNDALEEAITHFLAAGDEPGLADVIEQHFNAAIIQQFQVWMPPRLLHLLPPTLIAQRPGLTFLTARKGSSNLNLAQLATGLEQIDAQLAATSPDETILPWPTFLADRDNLKGILRYWQGRTTEACQLLEYAAHHGSAFTVIRQTLIYLGLAYVATNRYGEGQQIITSLQPKHVDPRSPWLTVGRLAALCGMHLLAGEFSALKRDAQCLLEVVEEHSLVASTWISYGLISLGFEAYERSNLAQAADYFSQLVRLKYQANPIMYLNAVIGLAVIAAVQGLHAEAACYEQEANAFAIEEGSVMFRNQALGCAIRLAILRHDDSTALALARQIKPEPNVGLSISFEEPQLMQIYAFIVAGNADEHRQAAALLEQVQHHAMTNHSTRIAILVLTMQALLHQVHGQTKAALTSLQQAIQRAESRGLVRTFVDFGPTLVPLLTTLAQRGVAPGYLKRILMAAERSGIIAESAPITTPPLDLPEVLTRRETEILALLAARWSSKEIADHLIIAPNTVRKHTSTIYSKLGVSSRREAVAAARALGMLPPE</sequence>
<evidence type="ECO:0000256" key="1">
    <source>
        <dbReference type="ARBA" id="ARBA00023015"/>
    </source>
</evidence>